<comment type="caution">
    <text evidence="1">The sequence shown here is derived from an EMBL/GenBank/DDBJ whole genome shotgun (WGS) entry which is preliminary data.</text>
</comment>
<evidence type="ECO:0000313" key="1">
    <source>
        <dbReference type="EMBL" id="CAD2154870.1"/>
    </source>
</evidence>
<accession>A0A6V7UDW0</accession>
<gene>
    <name evidence="1" type="ORF">MENT_LOCUS11661</name>
</gene>
<name>A0A6V7UDW0_MELEN</name>
<dbReference type="AlphaFoldDB" id="A0A6V7UDW0"/>
<dbReference type="EMBL" id="CAJEWN010000057">
    <property type="protein sequence ID" value="CAD2154870.1"/>
    <property type="molecule type" value="Genomic_DNA"/>
</dbReference>
<evidence type="ECO:0000313" key="2">
    <source>
        <dbReference type="Proteomes" id="UP000580250"/>
    </source>
</evidence>
<sequence>MRRFEGISGYRAFFITSLQLLYHFIDSRKEEIWPLSLPKVLNFSTPAVKKDEITDIPPNFLVPLESTLNPSNHLISPDYPLYPGWWNGGLRVA</sequence>
<protein>
    <submittedName>
        <fullName evidence="1">Uncharacterized protein</fullName>
    </submittedName>
</protein>
<proteinExistence type="predicted"/>
<reference evidence="1 2" key="1">
    <citation type="submission" date="2020-08" db="EMBL/GenBank/DDBJ databases">
        <authorList>
            <person name="Koutsovoulos G."/>
            <person name="Danchin GJ E."/>
        </authorList>
    </citation>
    <scope>NUCLEOTIDE SEQUENCE [LARGE SCALE GENOMIC DNA]</scope>
</reference>
<organism evidence="1 2">
    <name type="scientific">Meloidogyne enterolobii</name>
    <name type="common">Root-knot nematode worm</name>
    <name type="synonym">Meloidogyne mayaguensis</name>
    <dbReference type="NCBI Taxonomy" id="390850"/>
    <lineage>
        <taxon>Eukaryota</taxon>
        <taxon>Metazoa</taxon>
        <taxon>Ecdysozoa</taxon>
        <taxon>Nematoda</taxon>
        <taxon>Chromadorea</taxon>
        <taxon>Rhabditida</taxon>
        <taxon>Tylenchina</taxon>
        <taxon>Tylenchomorpha</taxon>
        <taxon>Tylenchoidea</taxon>
        <taxon>Meloidogynidae</taxon>
        <taxon>Meloidogyninae</taxon>
        <taxon>Meloidogyne</taxon>
    </lineage>
</organism>
<dbReference type="Proteomes" id="UP000580250">
    <property type="component" value="Unassembled WGS sequence"/>
</dbReference>